<dbReference type="EMBL" id="CP140154">
    <property type="protein sequence ID" value="WQG89937.1"/>
    <property type="molecule type" value="Genomic_DNA"/>
</dbReference>
<reference evidence="1 3" key="1">
    <citation type="submission" date="2016-11" db="EMBL/GenBank/DDBJ databases">
        <authorList>
            <person name="Jaros S."/>
            <person name="Januszkiewicz K."/>
            <person name="Wedrychowicz H."/>
        </authorList>
    </citation>
    <scope>NUCLEOTIDE SEQUENCE [LARGE SCALE GENOMIC DNA]</scope>
    <source>
        <strain evidence="1 3">DSM 784</strain>
    </source>
</reference>
<reference evidence="2 4" key="2">
    <citation type="submission" date="2023-11" db="EMBL/GenBank/DDBJ databases">
        <title>MicrobeMod: A computational toolkit for identifying prokaryotic methylation and restriction-modification with nanopore sequencing.</title>
        <authorList>
            <person name="Crits-Christoph A."/>
            <person name="Kang S.C."/>
            <person name="Lee H."/>
            <person name="Ostrov N."/>
        </authorList>
    </citation>
    <scope>NUCLEOTIDE SEQUENCE [LARGE SCALE GENOMIC DNA]</scope>
    <source>
        <strain evidence="2 4">ATCC 23090</strain>
    </source>
</reference>
<dbReference type="OrthoDB" id="880022at2"/>
<keyword evidence="4" id="KW-1185">Reference proteome</keyword>
<gene>
    <name evidence="1" type="ORF">SAMN05661012_05507</name>
    <name evidence="2" type="ORF">SR876_00395</name>
</gene>
<evidence type="ECO:0000313" key="2">
    <source>
        <dbReference type="EMBL" id="WQG89937.1"/>
    </source>
</evidence>
<protein>
    <submittedName>
        <fullName evidence="1">Uncharacterized protein</fullName>
    </submittedName>
</protein>
<evidence type="ECO:0000313" key="4">
    <source>
        <dbReference type="Proteomes" id="UP001326715"/>
    </source>
</evidence>
<evidence type="ECO:0000313" key="3">
    <source>
        <dbReference type="Proteomes" id="UP000183788"/>
    </source>
</evidence>
<dbReference type="EMBL" id="FPIZ01000024">
    <property type="protein sequence ID" value="SFW84258.1"/>
    <property type="molecule type" value="Genomic_DNA"/>
</dbReference>
<dbReference type="RefSeq" id="WP_072364628.1">
    <property type="nucleotide sequence ID" value="NZ_CP139972.1"/>
</dbReference>
<dbReference type="Proteomes" id="UP001326715">
    <property type="component" value="Chromosome"/>
</dbReference>
<dbReference type="STRING" id="1004.SAMN05661012_05507"/>
<name>A0A1K1SJ15_9BACT</name>
<sequence length="231" mass="26203">MMIDKLILACTLLLTDFTATIKDYDLTKLWRADTIQAEGDGDIIPFPEPLGYIGDNYQRFCIHYTSVTKSKENPYQYIVCGKTKVKENICSFTGTITVRKATIERSREIPAYKVGIVTCDVLFHEDSTHAGSGVIKGQLLSGFTVDKKGKLQYDALMLIADGFENNQCKATWTSYKTGKSKKCNWGDYRMPDSGDLDIGAGEVYINDKYKKNGWEEFMNIAGEFKETQWWK</sequence>
<dbReference type="AlphaFoldDB" id="A0A1K1SJ15"/>
<organism evidence="1 3">
    <name type="scientific">Chitinophaga sancti</name>
    <dbReference type="NCBI Taxonomy" id="1004"/>
    <lineage>
        <taxon>Bacteria</taxon>
        <taxon>Pseudomonadati</taxon>
        <taxon>Bacteroidota</taxon>
        <taxon>Chitinophagia</taxon>
        <taxon>Chitinophagales</taxon>
        <taxon>Chitinophagaceae</taxon>
        <taxon>Chitinophaga</taxon>
    </lineage>
</organism>
<dbReference type="Proteomes" id="UP000183788">
    <property type="component" value="Unassembled WGS sequence"/>
</dbReference>
<accession>A0A1K1SJ15</accession>
<evidence type="ECO:0000313" key="1">
    <source>
        <dbReference type="EMBL" id="SFW84258.1"/>
    </source>
</evidence>
<proteinExistence type="predicted"/>